<dbReference type="Proteomes" id="UP000198823">
    <property type="component" value="Unassembled WGS sequence"/>
</dbReference>
<dbReference type="STRING" id="426756.SAMN04488126_11123"/>
<reference evidence="3 4" key="1">
    <citation type="submission" date="2016-10" db="EMBL/GenBank/DDBJ databases">
        <authorList>
            <person name="de Groot N.N."/>
        </authorList>
    </citation>
    <scope>NUCLEOTIDE SEQUENCE [LARGE SCALE GENOMIC DNA]</scope>
    <source>
        <strain evidence="3 4">CGMCC 1.6762</strain>
    </source>
</reference>
<feature type="transmembrane region" description="Helical" evidence="1">
    <location>
        <begin position="42"/>
        <end position="64"/>
    </location>
</feature>
<dbReference type="Proteomes" id="UP000272481">
    <property type="component" value="Unassembled WGS sequence"/>
</dbReference>
<dbReference type="EMBL" id="RWGW01000016">
    <property type="protein sequence ID" value="RSK30024.1"/>
    <property type="molecule type" value="Genomic_DNA"/>
</dbReference>
<keyword evidence="1" id="KW-1133">Transmembrane helix</keyword>
<dbReference type="EMBL" id="FNAR01000011">
    <property type="protein sequence ID" value="SDE53620.1"/>
    <property type="molecule type" value="Genomic_DNA"/>
</dbReference>
<evidence type="ECO:0000313" key="2">
    <source>
        <dbReference type="EMBL" id="RSK30024.1"/>
    </source>
</evidence>
<keyword evidence="5" id="KW-1185">Reference proteome</keyword>
<evidence type="ECO:0000313" key="5">
    <source>
        <dbReference type="Proteomes" id="UP000272481"/>
    </source>
</evidence>
<organism evidence="3 4">
    <name type="scientific">Bhargavaea beijingensis</name>
    <dbReference type="NCBI Taxonomy" id="426756"/>
    <lineage>
        <taxon>Bacteria</taxon>
        <taxon>Bacillati</taxon>
        <taxon>Bacillota</taxon>
        <taxon>Bacilli</taxon>
        <taxon>Bacillales</taxon>
        <taxon>Caryophanaceae</taxon>
        <taxon>Bhargavaea</taxon>
    </lineage>
</organism>
<accession>A0A1G7DR22</accession>
<evidence type="ECO:0000313" key="4">
    <source>
        <dbReference type="Proteomes" id="UP000198823"/>
    </source>
</evidence>
<dbReference type="RefSeq" id="WP_092097411.1">
    <property type="nucleotide sequence ID" value="NZ_FNAR01000011.1"/>
</dbReference>
<proteinExistence type="predicted"/>
<keyword evidence="1" id="KW-0472">Membrane</keyword>
<evidence type="ECO:0000256" key="1">
    <source>
        <dbReference type="SAM" id="Phobius"/>
    </source>
</evidence>
<evidence type="ECO:0000313" key="3">
    <source>
        <dbReference type="EMBL" id="SDE53620.1"/>
    </source>
</evidence>
<name>A0A1G7DR22_9BACL</name>
<dbReference type="OrthoDB" id="152992at2"/>
<dbReference type="InterPro" id="IPR025324">
    <property type="entry name" value="DUF4230"/>
</dbReference>
<dbReference type="AlphaFoldDB" id="A0A1G7DR22"/>
<dbReference type="Pfam" id="PF14014">
    <property type="entry name" value="DUF4230"/>
    <property type="match status" value="1"/>
</dbReference>
<reference evidence="2 5" key="2">
    <citation type="submission" date="2018-12" db="EMBL/GenBank/DDBJ databases">
        <title>Comparitive functional genomics of dry heat resistant strains isolated from the viking spacecraft.</title>
        <authorList>
            <person name="Seuylemezian A."/>
            <person name="Vaishampayan P."/>
        </authorList>
    </citation>
    <scope>NUCLEOTIDE SEQUENCE [LARGE SCALE GENOMIC DNA]</scope>
    <source>
        <strain evidence="2 5">M6-11</strain>
    </source>
</reference>
<sequence length="239" mass="26329">MTGRNVKKGRAEEESAVTVDDTWDAPAGIRGKIRRGRATKGFLWIAVPLLLLAVILPLVALRMLTGGSTFTEQKGAVVQSVQELSELATAEAFTKVIVERTDNELFGQSIGLDIPGTKRHLLVVIPGSVKAGIDFGMVTEDDIVIDEEAKTVTLTVPEPAFLGEPEIRFDEVEVYSQEGLFRDRPDIREGYELAEDAQKMIIKEATEQGVLATAQKNAEKTLREMFSFSGYNVQVKFKE</sequence>
<gene>
    <name evidence="2" type="ORF">EJA12_10685</name>
    <name evidence="3" type="ORF">SAMN04488126_11123</name>
</gene>
<protein>
    <submittedName>
        <fullName evidence="2">DUF4230 domain-containing protein</fullName>
    </submittedName>
</protein>
<keyword evidence="1" id="KW-0812">Transmembrane</keyword>